<evidence type="ECO:0000256" key="5">
    <source>
        <dbReference type="ARBA" id="ARBA00023236"/>
    </source>
</evidence>
<feature type="domain" description="UmuC" evidence="6">
    <location>
        <begin position="2"/>
        <end position="182"/>
    </location>
</feature>
<keyword evidence="3" id="KW-0741">SOS mutagenesis</keyword>
<comment type="similarity">
    <text evidence="1">Belongs to the DNA polymerase type-Y family.</text>
</comment>
<name>A0A6C0GBV8_9BACT</name>
<evidence type="ECO:0000256" key="3">
    <source>
        <dbReference type="ARBA" id="ARBA00023199"/>
    </source>
</evidence>
<dbReference type="Proteomes" id="UP000480178">
    <property type="component" value="Chromosome"/>
</dbReference>
<dbReference type="GO" id="GO:0003887">
    <property type="term" value="F:DNA-directed DNA polymerase activity"/>
    <property type="evidence" value="ECO:0007669"/>
    <property type="project" value="TreeGrafter"/>
</dbReference>
<dbReference type="PANTHER" id="PTHR11076">
    <property type="entry name" value="DNA REPAIR POLYMERASE UMUC / TRANSFERASE FAMILY MEMBER"/>
    <property type="match status" value="1"/>
</dbReference>
<dbReference type="PROSITE" id="PS50173">
    <property type="entry name" value="UMUC"/>
    <property type="match status" value="1"/>
</dbReference>
<dbReference type="Pfam" id="PF13438">
    <property type="entry name" value="DUF4113"/>
    <property type="match status" value="1"/>
</dbReference>
<dbReference type="SUPFAM" id="SSF56672">
    <property type="entry name" value="DNA/RNA polymerases"/>
    <property type="match status" value="1"/>
</dbReference>
<evidence type="ECO:0000313" key="7">
    <source>
        <dbReference type="EMBL" id="QHT65377.1"/>
    </source>
</evidence>
<dbReference type="Pfam" id="PF11799">
    <property type="entry name" value="IMS_C"/>
    <property type="match status" value="1"/>
</dbReference>
<dbReference type="InterPro" id="IPR036775">
    <property type="entry name" value="DNA_pol_Y-fam_lit_finger_sf"/>
</dbReference>
<dbReference type="InterPro" id="IPR043502">
    <property type="entry name" value="DNA/RNA_pol_sf"/>
</dbReference>
<proteinExistence type="inferred from homology"/>
<dbReference type="InterPro" id="IPR043128">
    <property type="entry name" value="Rev_trsase/Diguanyl_cyclase"/>
</dbReference>
<dbReference type="GO" id="GO:0042276">
    <property type="term" value="P:error-prone translesion synthesis"/>
    <property type="evidence" value="ECO:0007669"/>
    <property type="project" value="TreeGrafter"/>
</dbReference>
<dbReference type="InterPro" id="IPR025188">
    <property type="entry name" value="DUF4113"/>
</dbReference>
<dbReference type="Gene3D" id="3.30.70.270">
    <property type="match status" value="1"/>
</dbReference>
<evidence type="ECO:0000259" key="6">
    <source>
        <dbReference type="PROSITE" id="PS50173"/>
    </source>
</evidence>
<dbReference type="Gene3D" id="1.10.150.20">
    <property type="entry name" value="5' to 3' exonuclease, C-terminal subdomain"/>
    <property type="match status" value="1"/>
</dbReference>
<dbReference type="InterPro" id="IPR017961">
    <property type="entry name" value="DNA_pol_Y-fam_little_finger"/>
</dbReference>
<dbReference type="EMBL" id="CP048222">
    <property type="protein sequence ID" value="QHT65377.1"/>
    <property type="molecule type" value="Genomic_DNA"/>
</dbReference>
<keyword evidence="4" id="KW-0234">DNA repair</keyword>
<dbReference type="AlphaFoldDB" id="A0A6C0GBV8"/>
<dbReference type="GO" id="GO:0003684">
    <property type="term" value="F:damaged DNA binding"/>
    <property type="evidence" value="ECO:0007669"/>
    <property type="project" value="InterPro"/>
</dbReference>
<dbReference type="InterPro" id="IPR050116">
    <property type="entry name" value="DNA_polymerase-Y"/>
</dbReference>
<dbReference type="PANTHER" id="PTHR11076:SF34">
    <property type="entry name" value="PROTEIN UMUC"/>
    <property type="match status" value="1"/>
</dbReference>
<keyword evidence="8" id="KW-1185">Reference proteome</keyword>
<evidence type="ECO:0000256" key="1">
    <source>
        <dbReference type="ARBA" id="ARBA00010945"/>
    </source>
</evidence>
<dbReference type="InterPro" id="IPR001126">
    <property type="entry name" value="UmuC"/>
</dbReference>
<keyword evidence="2" id="KW-0227">DNA damage</keyword>
<dbReference type="CDD" id="cd01700">
    <property type="entry name" value="PolY_Pol_V_umuC"/>
    <property type="match status" value="1"/>
</dbReference>
<organism evidence="7 8">
    <name type="scientific">Rhodocytophaga rosea</name>
    <dbReference type="NCBI Taxonomy" id="2704465"/>
    <lineage>
        <taxon>Bacteria</taxon>
        <taxon>Pseudomonadati</taxon>
        <taxon>Bacteroidota</taxon>
        <taxon>Cytophagia</taxon>
        <taxon>Cytophagales</taxon>
        <taxon>Rhodocytophagaceae</taxon>
        <taxon>Rhodocytophaga</taxon>
    </lineage>
</organism>
<dbReference type="GO" id="GO:0006281">
    <property type="term" value="P:DNA repair"/>
    <property type="evidence" value="ECO:0007669"/>
    <property type="project" value="UniProtKB-KW"/>
</dbReference>
<evidence type="ECO:0000256" key="4">
    <source>
        <dbReference type="ARBA" id="ARBA00023204"/>
    </source>
</evidence>
<dbReference type="RefSeq" id="WP_162441464.1">
    <property type="nucleotide sequence ID" value="NZ_CP048222.1"/>
</dbReference>
<evidence type="ECO:0000256" key="2">
    <source>
        <dbReference type="ARBA" id="ARBA00022763"/>
    </source>
</evidence>
<protein>
    <submittedName>
        <fullName evidence="7">Y-family DNA polymerase</fullName>
    </submittedName>
</protein>
<sequence>MFSLVDCNNFYVSCQRVFNPALEGKPVVVLSNNDGSIIARSNEVKGFIQMGQPYFQAKKMIDEHKVRVFSSNYELYGNMSGRVMNVLSGLAPETEVYSIDECFLNFPGWQPDELLNHAHLIRDRVKKWTGIPVSIGLAPTKTLAKAANKVAKKAEGIYLIRNSKDIDSLLENLPVDDLWGIGRQYNKLLKANNIGTALQFKNLPDGWIQKHMTIMGLRLAYELRGISCLPLEKVQGTKKAICTSRSFGQYVSAYTEMEEVAANFAFKCCEKLRKEGTAASVVTVFIHTNSFNTTLPQYSNSRTLRLPVASDSTPEIIHYVLKALKAIYRPGYAYKKAGVIVTGIVPSNAVQQDLFDQVDRAKQLQLMKTIDEVNKKTGTGKGIFNSPVKFAVQTHATKQVNWPMQRKYLSPCYTTRWDQVLKAS</sequence>
<reference evidence="7 8" key="1">
    <citation type="submission" date="2020-01" db="EMBL/GenBank/DDBJ databases">
        <authorList>
            <person name="Kim M.K."/>
        </authorList>
    </citation>
    <scope>NUCLEOTIDE SEQUENCE [LARGE SCALE GENOMIC DNA]</scope>
    <source>
        <strain evidence="7 8">172606-1</strain>
    </source>
</reference>
<dbReference type="KEGG" id="rhoz:GXP67_01135"/>
<gene>
    <name evidence="7" type="ORF">GXP67_01135</name>
</gene>
<evidence type="ECO:0000313" key="8">
    <source>
        <dbReference type="Proteomes" id="UP000480178"/>
    </source>
</evidence>
<keyword evidence="5" id="KW-0742">SOS response</keyword>
<dbReference type="GO" id="GO:0005829">
    <property type="term" value="C:cytosol"/>
    <property type="evidence" value="ECO:0007669"/>
    <property type="project" value="TreeGrafter"/>
</dbReference>
<dbReference type="Pfam" id="PF00817">
    <property type="entry name" value="IMS"/>
    <property type="match status" value="1"/>
</dbReference>
<accession>A0A6C0GBV8</accession>
<dbReference type="Gene3D" id="3.40.1170.60">
    <property type="match status" value="1"/>
</dbReference>
<dbReference type="SUPFAM" id="SSF100879">
    <property type="entry name" value="Lesion bypass DNA polymerase (Y-family), little finger domain"/>
    <property type="match status" value="1"/>
</dbReference>
<dbReference type="GO" id="GO:0009432">
    <property type="term" value="P:SOS response"/>
    <property type="evidence" value="ECO:0007669"/>
    <property type="project" value="UniProtKB-KW"/>
</dbReference>
<dbReference type="Gene3D" id="3.30.1490.100">
    <property type="entry name" value="DNA polymerase, Y-family, little finger domain"/>
    <property type="match status" value="1"/>
</dbReference>